<dbReference type="EMBL" id="FR904732">
    <property type="protein sequence ID" value="CDQ70718.1"/>
    <property type="molecule type" value="Genomic_DNA"/>
</dbReference>
<name>A0A060WTR8_ONCMY</name>
<evidence type="ECO:0000313" key="1">
    <source>
        <dbReference type="EMBL" id="CDQ70718.1"/>
    </source>
</evidence>
<dbReference type="AlphaFoldDB" id="A0A060WTR8"/>
<sequence>MHSTCAIPRLQGICNVRLMITLDCRGQDRMKGKSLHLQQPGGKIVSLTRAGRQRQKLSMHEKLTMEFNERKLMYLKEEHDMKMHILHVELSMKEEERNMKQQ</sequence>
<reference evidence="1" key="1">
    <citation type="journal article" date="2014" name="Nat. Commun.">
        <title>The rainbow trout genome provides novel insights into evolution after whole-genome duplication in vertebrates.</title>
        <authorList>
            <person name="Berthelot C."/>
            <person name="Brunet F."/>
            <person name="Chalopin D."/>
            <person name="Juanchich A."/>
            <person name="Bernard M."/>
            <person name="Noel B."/>
            <person name="Bento P."/>
            <person name="Da Silva C."/>
            <person name="Labadie K."/>
            <person name="Alberti A."/>
            <person name="Aury J.M."/>
            <person name="Louis A."/>
            <person name="Dehais P."/>
            <person name="Bardou P."/>
            <person name="Montfort J."/>
            <person name="Klopp C."/>
            <person name="Cabau C."/>
            <person name="Gaspin C."/>
            <person name="Thorgaard G.H."/>
            <person name="Boussaha M."/>
            <person name="Quillet E."/>
            <person name="Guyomard R."/>
            <person name="Galiana D."/>
            <person name="Bobe J."/>
            <person name="Volff J.N."/>
            <person name="Genet C."/>
            <person name="Wincker P."/>
            <person name="Jaillon O."/>
            <person name="Roest Crollius H."/>
            <person name="Guiguen Y."/>
        </authorList>
    </citation>
    <scope>NUCLEOTIDE SEQUENCE [LARGE SCALE GENOMIC DNA]</scope>
</reference>
<proteinExistence type="predicted"/>
<reference evidence="1" key="2">
    <citation type="submission" date="2014-03" db="EMBL/GenBank/DDBJ databases">
        <authorList>
            <person name="Genoscope - CEA"/>
        </authorList>
    </citation>
    <scope>NUCLEOTIDE SEQUENCE</scope>
</reference>
<protein>
    <submittedName>
        <fullName evidence="1">Uncharacterized protein</fullName>
    </submittedName>
</protein>
<dbReference type="Proteomes" id="UP000193380">
    <property type="component" value="Unassembled WGS sequence"/>
</dbReference>
<accession>A0A060WTR8</accession>
<gene>
    <name evidence="1" type="ORF">GSONMT00021212001</name>
</gene>
<organism evidence="1 2">
    <name type="scientific">Oncorhynchus mykiss</name>
    <name type="common">Rainbow trout</name>
    <name type="synonym">Salmo gairdneri</name>
    <dbReference type="NCBI Taxonomy" id="8022"/>
    <lineage>
        <taxon>Eukaryota</taxon>
        <taxon>Metazoa</taxon>
        <taxon>Chordata</taxon>
        <taxon>Craniata</taxon>
        <taxon>Vertebrata</taxon>
        <taxon>Euteleostomi</taxon>
        <taxon>Actinopterygii</taxon>
        <taxon>Neopterygii</taxon>
        <taxon>Teleostei</taxon>
        <taxon>Protacanthopterygii</taxon>
        <taxon>Salmoniformes</taxon>
        <taxon>Salmonidae</taxon>
        <taxon>Salmoninae</taxon>
        <taxon>Oncorhynchus</taxon>
    </lineage>
</organism>
<evidence type="ECO:0000313" key="2">
    <source>
        <dbReference type="Proteomes" id="UP000193380"/>
    </source>
</evidence>
<dbReference type="PaxDb" id="8022-A0A060WTR8"/>